<reference evidence="2" key="1">
    <citation type="journal article" date="2017" name="Nat. Ecol. Evol.">
        <title>Genome expansion and lineage-specific genetic innovations in the forest pathogenic fungi Armillaria.</title>
        <authorList>
            <person name="Sipos G."/>
            <person name="Prasanna A.N."/>
            <person name="Walter M.C."/>
            <person name="O'Connor E."/>
            <person name="Balint B."/>
            <person name="Krizsan K."/>
            <person name="Kiss B."/>
            <person name="Hess J."/>
            <person name="Varga T."/>
            <person name="Slot J."/>
            <person name="Riley R."/>
            <person name="Boka B."/>
            <person name="Rigling D."/>
            <person name="Barry K."/>
            <person name="Lee J."/>
            <person name="Mihaltcheva S."/>
            <person name="LaButti K."/>
            <person name="Lipzen A."/>
            <person name="Waldron R."/>
            <person name="Moloney N.M."/>
            <person name="Sperisen C."/>
            <person name="Kredics L."/>
            <person name="Vagvoelgyi C."/>
            <person name="Patrignani A."/>
            <person name="Fitzpatrick D."/>
            <person name="Nagy I."/>
            <person name="Doyle S."/>
            <person name="Anderson J.B."/>
            <person name="Grigoriev I.V."/>
            <person name="Gueldener U."/>
            <person name="Muensterkoetter M."/>
            <person name="Nagy L.G."/>
        </authorList>
    </citation>
    <scope>NUCLEOTIDE SEQUENCE [LARGE SCALE GENOMIC DNA]</scope>
    <source>
        <strain evidence="2">C18/9</strain>
    </source>
</reference>
<dbReference type="EMBL" id="FUEG01000002">
    <property type="protein sequence ID" value="SJK99354.1"/>
    <property type="molecule type" value="Genomic_DNA"/>
</dbReference>
<evidence type="ECO:0000313" key="1">
    <source>
        <dbReference type="EMBL" id="SJK99354.1"/>
    </source>
</evidence>
<dbReference type="OrthoDB" id="2848819at2759"/>
<organism evidence="1 2">
    <name type="scientific">Armillaria ostoyae</name>
    <name type="common">Armillaria root rot fungus</name>
    <dbReference type="NCBI Taxonomy" id="47428"/>
    <lineage>
        <taxon>Eukaryota</taxon>
        <taxon>Fungi</taxon>
        <taxon>Dikarya</taxon>
        <taxon>Basidiomycota</taxon>
        <taxon>Agaricomycotina</taxon>
        <taxon>Agaricomycetes</taxon>
        <taxon>Agaricomycetidae</taxon>
        <taxon>Agaricales</taxon>
        <taxon>Marasmiineae</taxon>
        <taxon>Physalacriaceae</taxon>
        <taxon>Armillaria</taxon>
    </lineage>
</organism>
<dbReference type="AlphaFoldDB" id="A0A284QSA1"/>
<gene>
    <name evidence="1" type="ORF">ARMOST_02647</name>
</gene>
<name>A0A284QSA1_ARMOS</name>
<accession>A0A284QSA1</accession>
<dbReference type="Proteomes" id="UP000219338">
    <property type="component" value="Unassembled WGS sequence"/>
</dbReference>
<protein>
    <recommendedName>
        <fullName evidence="3">F-box domain-containing protein</fullName>
    </recommendedName>
</protein>
<proteinExistence type="predicted"/>
<evidence type="ECO:0000313" key="2">
    <source>
        <dbReference type="Proteomes" id="UP000219338"/>
    </source>
</evidence>
<keyword evidence="2" id="KW-1185">Reference proteome</keyword>
<evidence type="ECO:0008006" key="3">
    <source>
        <dbReference type="Google" id="ProtNLM"/>
    </source>
</evidence>
<sequence length="364" mass="40087">MHPKLCSASLPEVPDDEVMSSTLRSVDDDVLGVICAILDKNELKQISLVDKRLREISLPLLFQRVCMQFVYKENVWKIATDAIEGMLASTALEVVAGNTRFLDIRISDDKSEDSMPCVLPGRLAELLSAPFRQLRTLVFTIDETQAQAFGDKFRTAGIELPMVTTLMVGAYCDFMVPLCPNVEHVATYGWVWLHSNRGAVSREHSYRLIAAAGGAKMLQHFEMNEWWSVDLLKAVYDAMPSIGTLTLDGGGVIDSLQALIPILSQFKKLKTLGLVDASSLDVGFNPPWCGNAYMGPGGAELLQRVQEEMEAANKHVADMVFGACVNLDVMVLGGRTKAVVTRGRGGHIQDIQWCESRRQTIAVI</sequence>